<accession>A0A2M4D2Y5</accession>
<evidence type="ECO:0000256" key="1">
    <source>
        <dbReference type="SAM" id="Phobius"/>
    </source>
</evidence>
<dbReference type="EMBL" id="GGFL01007729">
    <property type="protein sequence ID" value="MBW71907.1"/>
    <property type="molecule type" value="Transcribed_RNA"/>
</dbReference>
<keyword evidence="1" id="KW-1133">Transmembrane helix</keyword>
<feature type="transmembrane region" description="Helical" evidence="1">
    <location>
        <begin position="21"/>
        <end position="47"/>
    </location>
</feature>
<proteinExistence type="predicted"/>
<keyword evidence="1" id="KW-0812">Transmembrane</keyword>
<reference evidence="2" key="1">
    <citation type="submission" date="2018-01" db="EMBL/GenBank/DDBJ databases">
        <title>An insight into the sialome of Amazonian anophelines.</title>
        <authorList>
            <person name="Ribeiro J.M."/>
            <person name="Scarpassa V."/>
            <person name="Calvo E."/>
        </authorList>
    </citation>
    <scope>NUCLEOTIDE SEQUENCE</scope>
</reference>
<keyword evidence="1" id="KW-0472">Membrane</keyword>
<evidence type="ECO:0000313" key="2">
    <source>
        <dbReference type="EMBL" id="MBW71907.1"/>
    </source>
</evidence>
<organism evidence="2">
    <name type="scientific">Anopheles darlingi</name>
    <name type="common">Mosquito</name>
    <dbReference type="NCBI Taxonomy" id="43151"/>
    <lineage>
        <taxon>Eukaryota</taxon>
        <taxon>Metazoa</taxon>
        <taxon>Ecdysozoa</taxon>
        <taxon>Arthropoda</taxon>
        <taxon>Hexapoda</taxon>
        <taxon>Insecta</taxon>
        <taxon>Pterygota</taxon>
        <taxon>Neoptera</taxon>
        <taxon>Endopterygota</taxon>
        <taxon>Diptera</taxon>
        <taxon>Nematocera</taxon>
        <taxon>Culicoidea</taxon>
        <taxon>Culicidae</taxon>
        <taxon>Anophelinae</taxon>
        <taxon>Anopheles</taxon>
    </lineage>
</organism>
<sequence>MRQLRYVDAHVVVQLIFVLKVLPAHIALVLADGVVVVVLSLLLPWGLHRPDELFLVPPYFGDFRHRAHIVLRVLFLHLDDEAFR</sequence>
<protein>
    <submittedName>
        <fullName evidence="2">Putative secreted protein</fullName>
    </submittedName>
</protein>
<dbReference type="AlphaFoldDB" id="A0A2M4D2Y5"/>
<name>A0A2M4D2Y5_ANODA</name>